<evidence type="ECO:0000256" key="5">
    <source>
        <dbReference type="ARBA" id="ARBA00023329"/>
    </source>
</evidence>
<evidence type="ECO:0000313" key="7">
    <source>
        <dbReference type="Proteomes" id="UP000075880"/>
    </source>
</evidence>
<dbReference type="Proteomes" id="UP000075880">
    <property type="component" value="Unassembled WGS sequence"/>
</dbReference>
<dbReference type="GO" id="GO:0006886">
    <property type="term" value="P:intracellular protein transport"/>
    <property type="evidence" value="ECO:0007669"/>
    <property type="project" value="TreeGrafter"/>
</dbReference>
<dbReference type="GO" id="GO:0005769">
    <property type="term" value="C:early endosome"/>
    <property type="evidence" value="ECO:0007669"/>
    <property type="project" value="UniProtKB-SubCell"/>
</dbReference>
<dbReference type="GO" id="GO:0005770">
    <property type="term" value="C:late endosome"/>
    <property type="evidence" value="ECO:0007669"/>
    <property type="project" value="UniProtKB-SubCell"/>
</dbReference>
<evidence type="ECO:0000256" key="3">
    <source>
        <dbReference type="ARBA" id="ARBA00004603"/>
    </source>
</evidence>
<keyword evidence="7" id="KW-1185">Reference proteome</keyword>
<evidence type="ECO:0000256" key="1">
    <source>
        <dbReference type="ARBA" id="ARBA00004412"/>
    </source>
</evidence>
<dbReference type="GO" id="GO:0007034">
    <property type="term" value="P:vacuolar transport"/>
    <property type="evidence" value="ECO:0007669"/>
    <property type="project" value="TreeGrafter"/>
</dbReference>
<dbReference type="InterPro" id="IPR040057">
    <property type="entry name" value="Spe-39"/>
</dbReference>
<sequence>MIHYKLAGLERLRCSLPDSKMESKDDEYWNDSASRSFNFDEDDVRFTVRVCKQCSRRFPPLSFPQVAVLEVPTNNNNNNKRSLFGEDTTSEAGYGNAQGELPLHMIISDEHLGLVLQEQSRNEITIPKGISLEEEVKLLRKKIQEFDYAPSTESVIRKLILGKPCSLEMFRAMSEKEQLLDQSIASGSGNAILKVTLFLDRTLKKKLFYSMLQTRPEAVYHYVTYLSLRLKVTECTDLLVFLGRHHEASLLQFSIFVCSTLNVEFKKQRLKKIYSDYFAQPGSNSFYAQLVANYLNLLEYQTSELHASGGTSKAIAIQDKSVLETLNYVCGNYKWGDTSLQTHANPFKLAETHQVSQAQFEWIALNERAKRQAWLDFDHIFEKKAWLNLKQKSFKINIPIDRTILRLYALQAPDPVLSMFLGKVEDLQRRLALARKVHSKHGIVDALVLLKDRAELEAYRSTLDTGTEERLYAENALKSLNNKWKSDAMKLIK</sequence>
<protein>
    <recommendedName>
        <fullName evidence="8">Vps16 C-terminal domain-containing protein</fullName>
    </recommendedName>
</protein>
<accession>A0AAG5D507</accession>
<dbReference type="EnsemblMetazoa" id="ENSAATROPT006604">
    <property type="protein sequence ID" value="ENSAATROPP005954"/>
    <property type="gene ID" value="ENSAATROPG005369"/>
</dbReference>
<proteinExistence type="predicted"/>
<name>A0AAG5D507_ANOAO</name>
<dbReference type="PANTHER" id="PTHR13364">
    <property type="entry name" value="DEFECTIVE SPERMATOGENESIS PROTEIN 39"/>
    <property type="match status" value="1"/>
</dbReference>
<reference evidence="6" key="1">
    <citation type="submission" date="2024-04" db="UniProtKB">
        <authorList>
            <consortium name="EnsemblMetazoa"/>
        </authorList>
    </citation>
    <scope>IDENTIFICATION</scope>
    <source>
        <strain evidence="6">EBRO</strain>
    </source>
</reference>
<evidence type="ECO:0000313" key="6">
    <source>
        <dbReference type="EnsemblMetazoa" id="ENSAATROPP005954"/>
    </source>
</evidence>
<keyword evidence="4" id="KW-0967">Endosome</keyword>
<evidence type="ECO:0000256" key="4">
    <source>
        <dbReference type="ARBA" id="ARBA00022753"/>
    </source>
</evidence>
<organism evidence="6 7">
    <name type="scientific">Anopheles atroparvus</name>
    <name type="common">European mosquito</name>
    <dbReference type="NCBI Taxonomy" id="41427"/>
    <lineage>
        <taxon>Eukaryota</taxon>
        <taxon>Metazoa</taxon>
        <taxon>Ecdysozoa</taxon>
        <taxon>Arthropoda</taxon>
        <taxon>Hexapoda</taxon>
        <taxon>Insecta</taxon>
        <taxon>Pterygota</taxon>
        <taxon>Neoptera</taxon>
        <taxon>Endopterygota</taxon>
        <taxon>Diptera</taxon>
        <taxon>Nematocera</taxon>
        <taxon>Culicoidea</taxon>
        <taxon>Culicidae</taxon>
        <taxon>Anophelinae</taxon>
        <taxon>Anopheles</taxon>
    </lineage>
</organism>
<evidence type="ECO:0000256" key="2">
    <source>
        <dbReference type="ARBA" id="ARBA00004541"/>
    </source>
</evidence>
<evidence type="ECO:0008006" key="8">
    <source>
        <dbReference type="Google" id="ProtNLM"/>
    </source>
</evidence>
<comment type="subcellular location">
    <subcellularLocation>
        <location evidence="2">Cytoplasmic vesicle</location>
    </subcellularLocation>
    <subcellularLocation>
        <location evidence="1">Early endosome</location>
    </subcellularLocation>
    <subcellularLocation>
        <location evidence="3">Late endosome</location>
    </subcellularLocation>
</comment>
<keyword evidence="5" id="KW-0968">Cytoplasmic vesicle</keyword>
<dbReference type="AlphaFoldDB" id="A0AAG5D507"/>
<dbReference type="PANTHER" id="PTHR13364:SF6">
    <property type="entry name" value="SPERMATOGENESIS-DEFECTIVE PROTEIN 39 HOMOLOG"/>
    <property type="match status" value="1"/>
</dbReference>